<proteinExistence type="predicted"/>
<dbReference type="AlphaFoldDB" id="A0A4R8DRY2"/>
<accession>A0A4R8DRY2</accession>
<sequence>MIKFLLSIGFCLQGLANAQTYSLQSLDGAKVQIELTYKRSLRISCAGNTIHVADFWALDTVEILNNRFLQISYAKRAGSNEGLRYLLLLCVHHNKLIQAMHIRSFSEYDLRPHTYQLFQVKTHLSGSGGLRLDIHNENRSPGKPSTHDNRQLTLRFDPGLDVFYSGHEKTGVPVITIGAARYYYRNGEWDEE</sequence>
<evidence type="ECO:0000313" key="2">
    <source>
        <dbReference type="Proteomes" id="UP000294498"/>
    </source>
</evidence>
<comment type="caution">
    <text evidence="1">The sequence shown here is derived from an EMBL/GenBank/DDBJ whole genome shotgun (WGS) entry which is preliminary data.</text>
</comment>
<dbReference type="Proteomes" id="UP000294498">
    <property type="component" value="Unassembled WGS sequence"/>
</dbReference>
<name>A0A4R8DRY2_9BACT</name>
<dbReference type="OrthoDB" id="795394at2"/>
<organism evidence="1 2">
    <name type="scientific">Dinghuibacter silviterrae</name>
    <dbReference type="NCBI Taxonomy" id="1539049"/>
    <lineage>
        <taxon>Bacteria</taxon>
        <taxon>Pseudomonadati</taxon>
        <taxon>Bacteroidota</taxon>
        <taxon>Chitinophagia</taxon>
        <taxon>Chitinophagales</taxon>
        <taxon>Chitinophagaceae</taxon>
        <taxon>Dinghuibacter</taxon>
    </lineage>
</organism>
<keyword evidence="2" id="KW-1185">Reference proteome</keyword>
<reference evidence="1 2" key="1">
    <citation type="submission" date="2019-03" db="EMBL/GenBank/DDBJ databases">
        <title>Genomic Encyclopedia of Type Strains, Phase IV (KMG-IV): sequencing the most valuable type-strain genomes for metagenomic binning, comparative biology and taxonomic classification.</title>
        <authorList>
            <person name="Goeker M."/>
        </authorList>
    </citation>
    <scope>NUCLEOTIDE SEQUENCE [LARGE SCALE GENOMIC DNA]</scope>
    <source>
        <strain evidence="1 2">DSM 100059</strain>
    </source>
</reference>
<gene>
    <name evidence="1" type="ORF">EDB95_2025</name>
</gene>
<dbReference type="EMBL" id="SODV01000001">
    <property type="protein sequence ID" value="TDX00994.1"/>
    <property type="molecule type" value="Genomic_DNA"/>
</dbReference>
<evidence type="ECO:0000313" key="1">
    <source>
        <dbReference type="EMBL" id="TDX00994.1"/>
    </source>
</evidence>
<protein>
    <submittedName>
        <fullName evidence="1">Uncharacterized protein</fullName>
    </submittedName>
</protein>
<dbReference type="RefSeq" id="WP_133993166.1">
    <property type="nucleotide sequence ID" value="NZ_SODV01000001.1"/>
</dbReference>